<evidence type="ECO:0008006" key="2">
    <source>
        <dbReference type="Google" id="ProtNLM"/>
    </source>
</evidence>
<organism evidence="1">
    <name type="scientific">Finegoldia magna</name>
    <name type="common">Peptostreptococcus magnus</name>
    <dbReference type="NCBI Taxonomy" id="1260"/>
    <lineage>
        <taxon>Bacteria</taxon>
        <taxon>Bacillati</taxon>
        <taxon>Bacillota</taxon>
        <taxon>Tissierellia</taxon>
        <taxon>Tissierellales</taxon>
        <taxon>Peptoniphilaceae</taxon>
        <taxon>Finegoldia</taxon>
    </lineage>
</organism>
<accession>A0A6N2ZXL4</accession>
<reference evidence="1" key="1">
    <citation type="submission" date="2019-11" db="EMBL/GenBank/DDBJ databases">
        <authorList>
            <person name="Feng L."/>
        </authorList>
    </citation>
    <scope>NUCLEOTIDE SEQUENCE</scope>
    <source>
        <strain evidence="1">FmagnaLFYP121</strain>
    </source>
</reference>
<proteinExistence type="predicted"/>
<gene>
    <name evidence="1" type="ORF">FMLFYP121_00701</name>
</gene>
<dbReference type="EMBL" id="CACRTP010000010">
    <property type="protein sequence ID" value="VYT84415.1"/>
    <property type="molecule type" value="Genomic_DNA"/>
</dbReference>
<evidence type="ECO:0000313" key="1">
    <source>
        <dbReference type="EMBL" id="VYT84415.1"/>
    </source>
</evidence>
<dbReference type="RefSeq" id="WP_421823088.1">
    <property type="nucleotide sequence ID" value="NZ_CACRTP010000010.1"/>
</dbReference>
<protein>
    <recommendedName>
        <fullName evidence="2">IS110 family transposase</fullName>
    </recommendedName>
</protein>
<name>A0A6N2ZXL4_FINMA</name>
<dbReference type="AlphaFoldDB" id="A0A6N2ZXL4"/>
<sequence>MSEKIVVGIDVSKAFSDICILSPNNDIIKRLKISNDINGMKSLIYVLEKVEDEYKDRAVIIMGYCTLSSNFS</sequence>